<dbReference type="AlphaFoldDB" id="A0AAN7U116"/>
<evidence type="ECO:0000256" key="1">
    <source>
        <dbReference type="SAM" id="MobiDB-lite"/>
    </source>
</evidence>
<accession>A0AAN7U116</accession>
<feature type="region of interest" description="Disordered" evidence="1">
    <location>
        <begin position="261"/>
        <end position="280"/>
    </location>
</feature>
<dbReference type="Proteomes" id="UP001344447">
    <property type="component" value="Unassembled WGS sequence"/>
</dbReference>
<evidence type="ECO:0000313" key="2">
    <source>
        <dbReference type="EMBL" id="KAK5579043.1"/>
    </source>
</evidence>
<gene>
    <name evidence="2" type="ORF">RB653_008721</name>
</gene>
<evidence type="ECO:0008006" key="4">
    <source>
        <dbReference type="Google" id="ProtNLM"/>
    </source>
</evidence>
<proteinExistence type="predicted"/>
<sequence>MKEKLKILLKIIFIINFFILNINCEQVIKSIDSITSLPYNQGGILLIYGSFSSFTSNQIKVIIGGEIICTVPRFINESTINCIFTNQEKLTPISDSFYVEIKIIKTGETIKSTTPIFKFSKVLINDPWIFEEVVYISLENNVIQPNNYNLLINDGCPTFIHKVSPKKDSSIYNLNFEIPSTVIGNGNQSLEFQLIDTVGFTNITFTLDYLTKFKIFPMKLPSPSIISSTKSIPIKVCGNHFGPIVNITYGSLKIDNIKVTQTQEQDENEKNNDDDEDQDAQNTCFSFNGIGFLSNEREFKITNGKFEIRIPFNITFRSPIIKKLTQSFKTLIMETSETGIDSSMLKVSLNMSNNHIPMVITKFNDQIIEATIPDVLDNDYNSMFLLSTPTTIINSSLLIQPIIDNVSELPVNGGQVTIFGSFINNALFKLSFSNSSEINVIEFSKGFINKQSTCSFKEIEQYSICQVPKLLDFNVSNLIHYSISATNYIYNIFNNSDDEIIINNNTSSVDSFEESRDKKNETINSGNNPSSFSINLKTNFIFILLNLIILIIIL</sequence>
<dbReference type="EMBL" id="JAVFKY010000003">
    <property type="protein sequence ID" value="KAK5579043.1"/>
    <property type="molecule type" value="Genomic_DNA"/>
</dbReference>
<name>A0AAN7U116_9MYCE</name>
<protein>
    <recommendedName>
        <fullName evidence="4">IPT/TIG domain-containing protein</fullName>
    </recommendedName>
</protein>
<keyword evidence="3" id="KW-1185">Reference proteome</keyword>
<feature type="compositionally biased region" description="Acidic residues" evidence="1">
    <location>
        <begin position="264"/>
        <end position="279"/>
    </location>
</feature>
<evidence type="ECO:0000313" key="3">
    <source>
        <dbReference type="Proteomes" id="UP001344447"/>
    </source>
</evidence>
<reference evidence="2 3" key="1">
    <citation type="submission" date="2023-11" db="EMBL/GenBank/DDBJ databases">
        <title>Dfirmibasis_genome.</title>
        <authorList>
            <person name="Edelbroek B."/>
            <person name="Kjellin J."/>
            <person name="Jerlstrom-Hultqvist J."/>
            <person name="Soderbom F."/>
        </authorList>
    </citation>
    <scope>NUCLEOTIDE SEQUENCE [LARGE SCALE GENOMIC DNA]</scope>
    <source>
        <strain evidence="2 3">TNS-C-14</strain>
    </source>
</reference>
<comment type="caution">
    <text evidence="2">The sequence shown here is derived from an EMBL/GenBank/DDBJ whole genome shotgun (WGS) entry which is preliminary data.</text>
</comment>
<organism evidence="2 3">
    <name type="scientific">Dictyostelium firmibasis</name>
    <dbReference type="NCBI Taxonomy" id="79012"/>
    <lineage>
        <taxon>Eukaryota</taxon>
        <taxon>Amoebozoa</taxon>
        <taxon>Evosea</taxon>
        <taxon>Eumycetozoa</taxon>
        <taxon>Dictyostelia</taxon>
        <taxon>Dictyosteliales</taxon>
        <taxon>Dictyosteliaceae</taxon>
        <taxon>Dictyostelium</taxon>
    </lineage>
</organism>